<name>A0A9W9WCB8_9EURO</name>
<dbReference type="GeneID" id="81364783"/>
<dbReference type="EMBL" id="JAPZBU010000003">
    <property type="protein sequence ID" value="KAJ5414539.1"/>
    <property type="molecule type" value="Genomic_DNA"/>
</dbReference>
<feature type="transmembrane region" description="Helical" evidence="2">
    <location>
        <begin position="39"/>
        <end position="62"/>
    </location>
</feature>
<feature type="compositionally biased region" description="Low complexity" evidence="1">
    <location>
        <begin position="239"/>
        <end position="251"/>
    </location>
</feature>
<feature type="transmembrane region" description="Helical" evidence="2">
    <location>
        <begin position="7"/>
        <end position="27"/>
    </location>
</feature>
<evidence type="ECO:0000256" key="1">
    <source>
        <dbReference type="SAM" id="MobiDB-lite"/>
    </source>
</evidence>
<dbReference type="AlphaFoldDB" id="A0A9W9WCB8"/>
<feature type="compositionally biased region" description="Polar residues" evidence="1">
    <location>
        <begin position="357"/>
        <end position="374"/>
    </location>
</feature>
<feature type="region of interest" description="Disordered" evidence="1">
    <location>
        <begin position="213"/>
        <end position="267"/>
    </location>
</feature>
<protein>
    <submittedName>
        <fullName evidence="3">Uncharacterized protein</fullName>
    </submittedName>
</protein>
<evidence type="ECO:0000313" key="4">
    <source>
        <dbReference type="Proteomes" id="UP001147747"/>
    </source>
</evidence>
<gene>
    <name evidence="3" type="ORF">N7509_001166</name>
</gene>
<feature type="region of interest" description="Disordered" evidence="1">
    <location>
        <begin position="288"/>
        <end position="418"/>
    </location>
</feature>
<evidence type="ECO:0000256" key="2">
    <source>
        <dbReference type="SAM" id="Phobius"/>
    </source>
</evidence>
<reference evidence="3" key="1">
    <citation type="submission" date="2022-12" db="EMBL/GenBank/DDBJ databases">
        <authorList>
            <person name="Petersen C."/>
        </authorList>
    </citation>
    <scope>NUCLEOTIDE SEQUENCE</scope>
    <source>
        <strain evidence="3">IBT 29677</strain>
    </source>
</reference>
<reference evidence="3" key="2">
    <citation type="journal article" date="2023" name="IMA Fungus">
        <title>Comparative genomic study of the Penicillium genus elucidates a diverse pangenome and 15 lateral gene transfer events.</title>
        <authorList>
            <person name="Petersen C."/>
            <person name="Sorensen T."/>
            <person name="Nielsen M.R."/>
            <person name="Sondergaard T.E."/>
            <person name="Sorensen J.L."/>
            <person name="Fitzpatrick D.A."/>
            <person name="Frisvad J.C."/>
            <person name="Nielsen K.L."/>
        </authorList>
    </citation>
    <scope>NUCLEOTIDE SEQUENCE</scope>
    <source>
        <strain evidence="3">IBT 29677</strain>
    </source>
</reference>
<feature type="transmembrane region" description="Helical" evidence="2">
    <location>
        <begin position="119"/>
        <end position="139"/>
    </location>
</feature>
<feature type="compositionally biased region" description="Low complexity" evidence="1">
    <location>
        <begin position="300"/>
        <end position="311"/>
    </location>
</feature>
<keyword evidence="2" id="KW-0472">Membrane</keyword>
<accession>A0A9W9WCB8</accession>
<comment type="caution">
    <text evidence="3">The sequence shown here is derived from an EMBL/GenBank/DDBJ whole genome shotgun (WGS) entry which is preliminary data.</text>
</comment>
<feature type="transmembrane region" description="Helical" evidence="2">
    <location>
        <begin position="78"/>
        <end position="99"/>
    </location>
</feature>
<dbReference type="OrthoDB" id="4188781at2759"/>
<feature type="compositionally biased region" description="Polar residues" evidence="1">
    <location>
        <begin position="394"/>
        <end position="403"/>
    </location>
</feature>
<proteinExistence type="predicted"/>
<dbReference type="Proteomes" id="UP001147747">
    <property type="component" value="Unassembled WGS sequence"/>
</dbReference>
<sequence>MSAILQYTLAGVSLLAAMIVTILHGLASAALQSVPHAPAAGLAPVALGALTCAALIGLNVILHKDVRSGQQWPKWKQFVFYFTGAYLLIAAASITGTMARDQLRSTANQQGLFIARSVFWSFSVFTQGLYYGYLIVALVQKNQTTSTWPHPYSQDMKLETFPDSPATLTPPSRICDPEEFKFDTRRSSLRKYPRRSHRFSGGTLCLQKSLTNTTTTTSDTNTYKDNTSTNKETRPNSFETTSSISTITPQTPTEPPTPTLQQDTRPLLRTSIRSMPSLRREQHIHASLNSLVRPAPAPAPVSVSPMSPSSSTTYLHPDSPHTPNFPTGSFPGESNIHPLFRSNSPSPSPTPGLGTSVKASPSAGQTITKQTLTRMRSARSLRERERIPSPLPSPTGSSYSLALSLSPEEERGGEGFGFYGGEEWEWEWEWK</sequence>
<dbReference type="RefSeq" id="XP_056494385.1">
    <property type="nucleotide sequence ID" value="XM_056625803.1"/>
</dbReference>
<organism evidence="3 4">
    <name type="scientific">Penicillium cosmopolitanum</name>
    <dbReference type="NCBI Taxonomy" id="1131564"/>
    <lineage>
        <taxon>Eukaryota</taxon>
        <taxon>Fungi</taxon>
        <taxon>Dikarya</taxon>
        <taxon>Ascomycota</taxon>
        <taxon>Pezizomycotina</taxon>
        <taxon>Eurotiomycetes</taxon>
        <taxon>Eurotiomycetidae</taxon>
        <taxon>Eurotiales</taxon>
        <taxon>Aspergillaceae</taxon>
        <taxon>Penicillium</taxon>
    </lineage>
</organism>
<feature type="compositionally biased region" description="Low complexity" evidence="1">
    <location>
        <begin position="213"/>
        <end position="230"/>
    </location>
</feature>
<keyword evidence="2" id="KW-1133">Transmembrane helix</keyword>
<keyword evidence="4" id="KW-1185">Reference proteome</keyword>
<keyword evidence="2" id="KW-0812">Transmembrane</keyword>
<evidence type="ECO:0000313" key="3">
    <source>
        <dbReference type="EMBL" id="KAJ5414539.1"/>
    </source>
</evidence>